<dbReference type="PANTHER" id="PTHR48082">
    <property type="entry name" value="ATP SYNTHASE SUBUNIT ALPHA, MITOCHONDRIAL"/>
    <property type="match status" value="1"/>
</dbReference>
<evidence type="ECO:0000259" key="14">
    <source>
        <dbReference type="Pfam" id="PF02874"/>
    </source>
</evidence>
<dbReference type="SUPFAM" id="SSF50615">
    <property type="entry name" value="N-terminal domain of alpha and beta subunits of F1 ATP synthase"/>
    <property type="match status" value="1"/>
</dbReference>
<keyword evidence="8 11" id="KW-0472">Membrane</keyword>
<proteinExistence type="inferred from homology"/>
<dbReference type="InterPro" id="IPR027417">
    <property type="entry name" value="P-loop_NTPase"/>
</dbReference>
<keyword evidence="7 11" id="KW-0406">Ion transport</keyword>
<comment type="caution">
    <text evidence="15">The sequence shown here is derived from an EMBL/GenBank/DDBJ whole genome shotgun (WGS) entry which is preliminary data.</text>
</comment>
<gene>
    <name evidence="11" type="primary">atpA</name>
    <name evidence="15" type="ORF">A2690_01405</name>
</gene>
<dbReference type="GO" id="GO:0043531">
    <property type="term" value="F:ADP binding"/>
    <property type="evidence" value="ECO:0007669"/>
    <property type="project" value="TreeGrafter"/>
</dbReference>
<dbReference type="EMBL" id="MFZF01000021">
    <property type="protein sequence ID" value="OGK16056.1"/>
    <property type="molecule type" value="Genomic_DNA"/>
</dbReference>
<dbReference type="FunFam" id="1.20.150.20:FF:000001">
    <property type="entry name" value="ATP synthase subunit alpha"/>
    <property type="match status" value="1"/>
</dbReference>
<evidence type="ECO:0000256" key="3">
    <source>
        <dbReference type="ARBA" id="ARBA00022448"/>
    </source>
</evidence>
<dbReference type="GO" id="GO:0005524">
    <property type="term" value="F:ATP binding"/>
    <property type="evidence" value="ECO:0007669"/>
    <property type="project" value="UniProtKB-UniRule"/>
</dbReference>
<evidence type="ECO:0000259" key="13">
    <source>
        <dbReference type="Pfam" id="PF00306"/>
    </source>
</evidence>
<sequence length="502" mass="54632">MINSLDKIIADVSQEIETHKTAITKKSIGTVVEIRDEVVLMEGLDSARYGELLNFGSGVIGMIVDLTDTVGAIIFGNYQQIKQGAQVSAMNEIFSIPVGEEYIGRVVDGIGTPIDQGKKIFSKVRLLVDSIAPGVIERQSVDTSLHTGIKAIDGLIPIGRGQRQLIIGDRRTGKTSIATDTILAQKGGDVICIYCAIGQRRSNVATTVELLRSSGAMEYSIVVAATSSDSAAMQYVAPYVATTIGEYFLQKGRDVLVIYDDLSKHAWAYRQISLVLRRPSGREAYPGDVFYLHSRLLERACRLNQKHGGGSLTALPIIETQEGDVSAYIPTNVISITDGQIVVDSDLFNAGIRPAINVGASVSRIGGAAQVSAMKMVAGKLKFDLAQYRELAAFAQFESDLDSETKKFLDGGARMTQLLKQGVHAPYDLAHQVVIFWAGTAGYLDSISVNKVSQFEKEYIVFLEAHQKKLFTEINKTKKIGETAEKTLKSATDSFMKLFSEQ</sequence>
<keyword evidence="11" id="KW-0375">Hydrogen ion transport</keyword>
<feature type="domain" description="ATP synthase alpha subunit C-terminal" evidence="13">
    <location>
        <begin position="370"/>
        <end position="495"/>
    </location>
</feature>
<dbReference type="InterPro" id="IPR005294">
    <property type="entry name" value="ATP_synth_F1_asu"/>
</dbReference>
<dbReference type="GO" id="GO:0046933">
    <property type="term" value="F:proton-transporting ATP synthase activity, rotational mechanism"/>
    <property type="evidence" value="ECO:0007669"/>
    <property type="project" value="UniProtKB-UniRule"/>
</dbReference>
<dbReference type="InterPro" id="IPR023366">
    <property type="entry name" value="ATP_synth_asu-like_sf"/>
</dbReference>
<protein>
    <recommendedName>
        <fullName evidence="11">ATP synthase subunit alpha</fullName>
        <ecNumber evidence="11">7.1.2.2</ecNumber>
    </recommendedName>
    <alternativeName>
        <fullName evidence="11">ATP synthase F1 sector subunit alpha</fullName>
    </alternativeName>
    <alternativeName>
        <fullName evidence="11">F-ATPase subunit alpha</fullName>
    </alternativeName>
</protein>
<dbReference type="FunFam" id="3.40.50.300:FF:000002">
    <property type="entry name" value="ATP synthase subunit alpha"/>
    <property type="match status" value="1"/>
</dbReference>
<keyword evidence="9 11" id="KW-0139">CF(1)</keyword>
<dbReference type="NCBIfam" id="TIGR00962">
    <property type="entry name" value="atpA"/>
    <property type="match status" value="1"/>
</dbReference>
<dbReference type="GO" id="GO:0045259">
    <property type="term" value="C:proton-transporting ATP synthase complex"/>
    <property type="evidence" value="ECO:0007669"/>
    <property type="project" value="UniProtKB-KW"/>
</dbReference>
<keyword evidence="3 11" id="KW-0813">Transport</keyword>
<dbReference type="Gene3D" id="2.40.30.20">
    <property type="match status" value="1"/>
</dbReference>
<keyword evidence="5 11" id="KW-0067">ATP-binding</keyword>
<dbReference type="Proteomes" id="UP000178372">
    <property type="component" value="Unassembled WGS sequence"/>
</dbReference>
<dbReference type="SUPFAM" id="SSF52540">
    <property type="entry name" value="P-loop containing nucleoside triphosphate hydrolases"/>
    <property type="match status" value="1"/>
</dbReference>
<dbReference type="InterPro" id="IPR036121">
    <property type="entry name" value="ATPase_F1/V1/A1_a/bsu_N_sf"/>
</dbReference>
<dbReference type="InterPro" id="IPR000793">
    <property type="entry name" value="ATP_synth_asu_C"/>
</dbReference>
<evidence type="ECO:0000313" key="15">
    <source>
        <dbReference type="EMBL" id="OGK16056.1"/>
    </source>
</evidence>
<dbReference type="HAMAP" id="MF_01346">
    <property type="entry name" value="ATP_synth_alpha_bact"/>
    <property type="match status" value="1"/>
</dbReference>
<dbReference type="InterPro" id="IPR038376">
    <property type="entry name" value="ATP_synth_asu_C_sf"/>
</dbReference>
<evidence type="ECO:0000313" key="16">
    <source>
        <dbReference type="Proteomes" id="UP000178372"/>
    </source>
</evidence>
<feature type="domain" description="ATPase F1/V1/A1 complex alpha/beta subunit N-terminal" evidence="14">
    <location>
        <begin position="27"/>
        <end position="89"/>
    </location>
</feature>
<evidence type="ECO:0000259" key="12">
    <source>
        <dbReference type="Pfam" id="PF00006"/>
    </source>
</evidence>
<evidence type="ECO:0000256" key="4">
    <source>
        <dbReference type="ARBA" id="ARBA00022741"/>
    </source>
</evidence>
<evidence type="ECO:0000256" key="7">
    <source>
        <dbReference type="ARBA" id="ARBA00023065"/>
    </source>
</evidence>
<reference evidence="15 16" key="1">
    <citation type="journal article" date="2016" name="Nat. Commun.">
        <title>Thousands of microbial genomes shed light on interconnected biogeochemical processes in an aquifer system.</title>
        <authorList>
            <person name="Anantharaman K."/>
            <person name="Brown C.T."/>
            <person name="Hug L.A."/>
            <person name="Sharon I."/>
            <person name="Castelle C.J."/>
            <person name="Probst A.J."/>
            <person name="Thomas B.C."/>
            <person name="Singh A."/>
            <person name="Wilkins M.J."/>
            <person name="Karaoz U."/>
            <person name="Brodie E.L."/>
            <person name="Williams K.H."/>
            <person name="Hubbard S.S."/>
            <person name="Banfield J.F."/>
        </authorList>
    </citation>
    <scope>NUCLEOTIDE SEQUENCE [LARGE SCALE GENOMIC DNA]</scope>
</reference>
<dbReference type="EC" id="7.1.2.2" evidence="11"/>
<accession>A0A1F7GB12</accession>
<comment type="subcellular location">
    <subcellularLocation>
        <location evidence="11">Cell membrane</location>
        <topology evidence="11">Peripheral membrane protein</topology>
    </subcellularLocation>
    <subcellularLocation>
        <location evidence="1">Membrane</location>
    </subcellularLocation>
</comment>
<dbReference type="InterPro" id="IPR020003">
    <property type="entry name" value="ATPase_a/bsu_AS"/>
</dbReference>
<keyword evidence="10 11" id="KW-0066">ATP synthesis</keyword>
<name>A0A1F7GB12_9BACT</name>
<evidence type="ECO:0000256" key="10">
    <source>
        <dbReference type="ARBA" id="ARBA00023310"/>
    </source>
</evidence>
<dbReference type="PROSITE" id="PS00152">
    <property type="entry name" value="ATPASE_ALPHA_BETA"/>
    <property type="match status" value="1"/>
</dbReference>
<evidence type="ECO:0000256" key="5">
    <source>
        <dbReference type="ARBA" id="ARBA00022840"/>
    </source>
</evidence>
<keyword evidence="6 11" id="KW-1278">Translocase</keyword>
<evidence type="ECO:0000256" key="11">
    <source>
        <dbReference type="HAMAP-Rule" id="MF_01346"/>
    </source>
</evidence>
<feature type="site" description="Required for activity" evidence="11">
    <location>
        <position position="361"/>
    </location>
</feature>
<feature type="domain" description="ATPase F1/V1/A1 complex alpha/beta subunit nucleotide-binding" evidence="12">
    <location>
        <begin position="148"/>
        <end position="363"/>
    </location>
</feature>
<evidence type="ECO:0000256" key="2">
    <source>
        <dbReference type="ARBA" id="ARBA00008936"/>
    </source>
</evidence>
<evidence type="ECO:0000256" key="6">
    <source>
        <dbReference type="ARBA" id="ARBA00022967"/>
    </source>
</evidence>
<keyword evidence="11" id="KW-1003">Cell membrane</keyword>
<keyword evidence="4 11" id="KW-0547">Nucleotide-binding</keyword>
<dbReference type="CDD" id="cd01132">
    <property type="entry name" value="F1-ATPase_alpha_CD"/>
    <property type="match status" value="1"/>
</dbReference>
<dbReference type="AlphaFoldDB" id="A0A1F7GB12"/>
<dbReference type="InterPro" id="IPR000194">
    <property type="entry name" value="ATPase_F1/V1/A1_a/bsu_nucl-bd"/>
</dbReference>
<evidence type="ECO:0000256" key="8">
    <source>
        <dbReference type="ARBA" id="ARBA00023136"/>
    </source>
</evidence>
<dbReference type="SUPFAM" id="SSF47917">
    <property type="entry name" value="C-terminal domain of alpha and beta subunits of F1 ATP synthase"/>
    <property type="match status" value="1"/>
</dbReference>
<comment type="caution">
    <text evidence="11">Lacks conserved residue(s) required for the propagation of feature annotation.</text>
</comment>
<dbReference type="Pfam" id="PF00006">
    <property type="entry name" value="ATP-synt_ab"/>
    <property type="match status" value="1"/>
</dbReference>
<dbReference type="NCBIfam" id="NF009884">
    <property type="entry name" value="PRK13343.1"/>
    <property type="match status" value="1"/>
</dbReference>
<comment type="catalytic activity">
    <reaction evidence="11">
        <text>ATP + H2O + 4 H(+)(in) = ADP + phosphate + 5 H(+)(out)</text>
        <dbReference type="Rhea" id="RHEA:57720"/>
        <dbReference type="ChEBI" id="CHEBI:15377"/>
        <dbReference type="ChEBI" id="CHEBI:15378"/>
        <dbReference type="ChEBI" id="CHEBI:30616"/>
        <dbReference type="ChEBI" id="CHEBI:43474"/>
        <dbReference type="ChEBI" id="CHEBI:456216"/>
        <dbReference type="EC" id="7.1.2.2"/>
    </reaction>
</comment>
<dbReference type="InterPro" id="IPR033732">
    <property type="entry name" value="ATP_synth_F1_a_nt-bd_dom"/>
</dbReference>
<dbReference type="PANTHER" id="PTHR48082:SF2">
    <property type="entry name" value="ATP SYNTHASE SUBUNIT ALPHA, MITOCHONDRIAL"/>
    <property type="match status" value="1"/>
</dbReference>
<dbReference type="CDD" id="cd18113">
    <property type="entry name" value="ATP-synt_F1_alpha_C"/>
    <property type="match status" value="1"/>
</dbReference>
<evidence type="ECO:0000256" key="9">
    <source>
        <dbReference type="ARBA" id="ARBA00023196"/>
    </source>
</evidence>
<dbReference type="GO" id="GO:0005886">
    <property type="term" value="C:plasma membrane"/>
    <property type="evidence" value="ECO:0007669"/>
    <property type="project" value="UniProtKB-SubCell"/>
</dbReference>
<organism evidence="15 16">
    <name type="scientific">Candidatus Roizmanbacteria bacterium RIFCSPHIGHO2_01_FULL_39_12b</name>
    <dbReference type="NCBI Taxonomy" id="1802030"/>
    <lineage>
        <taxon>Bacteria</taxon>
        <taxon>Candidatus Roizmaniibacteriota</taxon>
    </lineage>
</organism>
<dbReference type="Pfam" id="PF02874">
    <property type="entry name" value="ATP-synt_ab_N"/>
    <property type="match status" value="1"/>
</dbReference>
<dbReference type="InterPro" id="IPR004100">
    <property type="entry name" value="ATPase_F1/V1/A1_a/bsu_N"/>
</dbReference>
<dbReference type="Pfam" id="PF00306">
    <property type="entry name" value="ATP-synt_ab_C"/>
    <property type="match status" value="1"/>
</dbReference>
<evidence type="ECO:0000256" key="1">
    <source>
        <dbReference type="ARBA" id="ARBA00004370"/>
    </source>
</evidence>
<comment type="function">
    <text evidence="11">Produces ATP from ADP in the presence of a proton gradient across the membrane. The alpha chain is a regulatory subunit.</text>
</comment>
<comment type="similarity">
    <text evidence="2 11">Belongs to the ATPase alpha/beta chains family.</text>
</comment>
<dbReference type="Gene3D" id="3.40.50.300">
    <property type="entry name" value="P-loop containing nucleotide triphosphate hydrolases"/>
    <property type="match status" value="1"/>
</dbReference>
<dbReference type="Gene3D" id="1.20.150.20">
    <property type="entry name" value="ATP synthase alpha/beta chain, C-terminal domain"/>
    <property type="match status" value="1"/>
</dbReference>